<sequence>MKKLVYILLLLPLTNTVNAQFLKKLKSKVSSVVGTADTPPATTPAAPADGKFTDPAKFGILIKTYTKGEINTAMGGEGGGNFGLHFLSFKVVNNQFVAQIADVLGVYDYQNGKLQATGQKPPLNISFNDAYNGSEKDFQSKDFSSIDTYNATLKKGPHIQSGRQPGKIDQDFVFNGKSMGRFMSAMIAHNQDSSVVVAAGMSYGKGVSYVMTSSTGQTITLPGLVMSAPLISPNGKMSAVISTTAAGSTAYLMNGTKVVLADYGGFGWIRNSGAIFFPSARGNTVLVKNNKVAQVIQFPMDLKQLFIGANDDAFCWPGDHCLCFSDNTKFENADFPVKVTINGKDVVYFTAVNVITGMLYLCHHDL</sequence>
<reference evidence="3" key="1">
    <citation type="journal article" date="2019" name="Int. J. Syst. Evol. Microbiol.">
        <title>The Global Catalogue of Microorganisms (GCM) 10K type strain sequencing project: providing services to taxonomists for standard genome sequencing and annotation.</title>
        <authorList>
            <consortium name="The Broad Institute Genomics Platform"/>
            <consortium name="The Broad Institute Genome Sequencing Center for Infectious Disease"/>
            <person name="Wu L."/>
            <person name="Ma J."/>
        </authorList>
    </citation>
    <scope>NUCLEOTIDE SEQUENCE [LARGE SCALE GENOMIC DNA]</scope>
    <source>
        <strain evidence="3">JCM 16601</strain>
    </source>
</reference>
<evidence type="ECO:0000313" key="2">
    <source>
        <dbReference type="EMBL" id="GAA3988932.1"/>
    </source>
</evidence>
<evidence type="ECO:0000256" key="1">
    <source>
        <dbReference type="SAM" id="SignalP"/>
    </source>
</evidence>
<dbReference type="Proteomes" id="UP001500742">
    <property type="component" value="Unassembled WGS sequence"/>
</dbReference>
<feature type="chain" id="PRO_5047361832" evidence="1">
    <location>
        <begin position="20"/>
        <end position="366"/>
    </location>
</feature>
<organism evidence="2 3">
    <name type="scientific">Mucilaginibacter dorajii</name>
    <dbReference type="NCBI Taxonomy" id="692994"/>
    <lineage>
        <taxon>Bacteria</taxon>
        <taxon>Pseudomonadati</taxon>
        <taxon>Bacteroidota</taxon>
        <taxon>Sphingobacteriia</taxon>
        <taxon>Sphingobacteriales</taxon>
        <taxon>Sphingobacteriaceae</taxon>
        <taxon>Mucilaginibacter</taxon>
    </lineage>
</organism>
<protein>
    <submittedName>
        <fullName evidence="2">Uncharacterized protein</fullName>
    </submittedName>
</protein>
<keyword evidence="1" id="KW-0732">Signal</keyword>
<proteinExistence type="predicted"/>
<gene>
    <name evidence="2" type="ORF">GCM10022210_47570</name>
</gene>
<name>A0ABP7QXN3_9SPHI</name>
<accession>A0ABP7QXN3</accession>
<comment type="caution">
    <text evidence="2">The sequence shown here is derived from an EMBL/GenBank/DDBJ whole genome shotgun (WGS) entry which is preliminary data.</text>
</comment>
<dbReference type="RefSeq" id="WP_259087158.1">
    <property type="nucleotide sequence ID" value="NZ_BAAAZC010000031.1"/>
</dbReference>
<dbReference type="EMBL" id="BAAAZC010000031">
    <property type="protein sequence ID" value="GAA3988932.1"/>
    <property type="molecule type" value="Genomic_DNA"/>
</dbReference>
<feature type="signal peptide" evidence="1">
    <location>
        <begin position="1"/>
        <end position="19"/>
    </location>
</feature>
<keyword evidence="3" id="KW-1185">Reference proteome</keyword>
<evidence type="ECO:0000313" key="3">
    <source>
        <dbReference type="Proteomes" id="UP001500742"/>
    </source>
</evidence>